<sequence length="95" mass="10825">MAKDKYATCRLYGQPLKEDASGNLFVEAGEKTHPWRIGKHTKGKLIGPGQVFLTEQNQKILLVETAPLAFKDRHDYQPMGRFTKDLLPLVDKKEK</sequence>
<dbReference type="RefSeq" id="WP_213821279.1">
    <property type="nucleotide sequence ID" value="NZ_JAAMFL010000005.1"/>
</dbReference>
<dbReference type="Proteomes" id="UP001519503">
    <property type="component" value="Unassembled WGS sequence"/>
</dbReference>
<dbReference type="Pfam" id="PF24710">
    <property type="entry name" value="DUF7671"/>
    <property type="match status" value="1"/>
</dbReference>
<organism evidence="2 3">
    <name type="scientific">Fructobacillus parabroussonetiae</name>
    <dbReference type="NCBI Taxonomy" id="2713174"/>
    <lineage>
        <taxon>Bacteria</taxon>
        <taxon>Bacillati</taxon>
        <taxon>Bacillota</taxon>
        <taxon>Bacilli</taxon>
        <taxon>Lactobacillales</taxon>
        <taxon>Lactobacillaceae</taxon>
        <taxon>Fructobacillus</taxon>
    </lineage>
</organism>
<reference evidence="2 3" key="1">
    <citation type="submission" date="2020-02" db="EMBL/GenBank/DDBJ databases">
        <title>Fructobacillus sp. isolated from paper mulberry of Taiwan.</title>
        <authorList>
            <person name="Lin S.-T."/>
        </authorList>
    </citation>
    <scope>NUCLEOTIDE SEQUENCE [LARGE SCALE GENOMIC DNA]</scope>
    <source>
        <strain evidence="2 3">S1-1</strain>
    </source>
</reference>
<evidence type="ECO:0000313" key="3">
    <source>
        <dbReference type="Proteomes" id="UP001519503"/>
    </source>
</evidence>
<gene>
    <name evidence="2" type="ORF">G6R30_02870</name>
</gene>
<name>A0ABS5QWA9_9LACO</name>
<accession>A0ABS5QWA9</accession>
<keyword evidence="3" id="KW-1185">Reference proteome</keyword>
<dbReference type="EMBL" id="JAAMFL010000005">
    <property type="protein sequence ID" value="MBS9337406.1"/>
    <property type="molecule type" value="Genomic_DNA"/>
</dbReference>
<dbReference type="InterPro" id="IPR056088">
    <property type="entry name" value="DUF7671"/>
</dbReference>
<protein>
    <recommendedName>
        <fullName evidence="1">DUF7671 domain-containing protein</fullName>
    </recommendedName>
</protein>
<feature type="domain" description="DUF7671" evidence="1">
    <location>
        <begin position="3"/>
        <end position="85"/>
    </location>
</feature>
<proteinExistence type="predicted"/>
<evidence type="ECO:0000313" key="2">
    <source>
        <dbReference type="EMBL" id="MBS9337406.1"/>
    </source>
</evidence>
<comment type="caution">
    <text evidence="2">The sequence shown here is derived from an EMBL/GenBank/DDBJ whole genome shotgun (WGS) entry which is preliminary data.</text>
</comment>
<evidence type="ECO:0000259" key="1">
    <source>
        <dbReference type="Pfam" id="PF24710"/>
    </source>
</evidence>